<dbReference type="Ensembl" id="ENSSLUT00000056769.1">
    <property type="protein sequence ID" value="ENSSLUP00000055158.1"/>
    <property type="gene ID" value="ENSSLUG00000023808.1"/>
</dbReference>
<dbReference type="SMART" id="SM00597">
    <property type="entry name" value="ZnF_TTF"/>
    <property type="match status" value="1"/>
</dbReference>
<dbReference type="Pfam" id="PF05699">
    <property type="entry name" value="Dimer_Tnp_hAT"/>
    <property type="match status" value="1"/>
</dbReference>
<reference evidence="2" key="1">
    <citation type="submission" date="2025-08" db="UniProtKB">
        <authorList>
            <consortium name="Ensembl"/>
        </authorList>
    </citation>
    <scope>IDENTIFICATION</scope>
</reference>
<evidence type="ECO:0000259" key="1">
    <source>
        <dbReference type="SMART" id="SM00597"/>
    </source>
</evidence>
<dbReference type="InterPro" id="IPR012337">
    <property type="entry name" value="RNaseH-like_sf"/>
</dbReference>
<dbReference type="AlphaFoldDB" id="A0A8D0AJ51"/>
<dbReference type="GO" id="GO:0046983">
    <property type="term" value="F:protein dimerization activity"/>
    <property type="evidence" value="ECO:0007669"/>
    <property type="project" value="InterPro"/>
</dbReference>
<dbReference type="InterPro" id="IPR006580">
    <property type="entry name" value="Znf_TTF"/>
</dbReference>
<reference evidence="2" key="2">
    <citation type="submission" date="2025-09" db="UniProtKB">
        <authorList>
            <consortium name="Ensembl"/>
        </authorList>
    </citation>
    <scope>IDENTIFICATION</scope>
</reference>
<dbReference type="SUPFAM" id="SSF53098">
    <property type="entry name" value="Ribonuclease H-like"/>
    <property type="match status" value="1"/>
</dbReference>
<dbReference type="Pfam" id="PF14291">
    <property type="entry name" value="DUF4371"/>
    <property type="match status" value="1"/>
</dbReference>
<accession>A0A8D0AJ51</accession>
<evidence type="ECO:0000313" key="2">
    <source>
        <dbReference type="Ensembl" id="ENSSLUP00000055158.1"/>
    </source>
</evidence>
<name>A0A8D0AJ51_SANLU</name>
<keyword evidence="3" id="KW-1185">Reference proteome</keyword>
<dbReference type="InterPro" id="IPR008906">
    <property type="entry name" value="HATC_C_dom"/>
</dbReference>
<dbReference type="PANTHER" id="PTHR45749">
    <property type="match status" value="1"/>
</dbReference>
<dbReference type="GeneTree" id="ENSGT00940000162068"/>
<dbReference type="Proteomes" id="UP000694568">
    <property type="component" value="Unplaced"/>
</dbReference>
<sequence length="715" mass="80940">LLMTTIPSGFSGVSDLGTPESGPKQVHLPQYPLSQFGAQQRAFNKTWFEQFKWLEYSVTRNCTFCFSCRLYGRQNICANKDALSCSGFSNWKRALGSFREHERSALHISTMTCWQSFKSTRTHGDVIEQLKTASAAEISERRQYLHRIVAATTFLGKQGIPFRGHDEQESSQNQGNFIECMKLLKQFEPFLQEYTPPSHTTYLSHFSQNEMITSISQEITESIIKQMKIAKMYSVMADEARDRCTEQLAVCVRFVTQKGVVRECFLGLRRLQGFDAKSIADEIEAMLQSHNLGDLLCCTAYDGASVMSGAVGGVQARSRERHPEAVYVNCYAHKLNLVLCYTCKAIPEATAFFELLENVYTFFSNSLVNHKKFIEIQKELGLRSSELVQLSTTRWACQVRSVNAVLNNLSAILACLSNMNTSMALGIRPKLCKTKTLYMLVMFSKLLGITEGLHRYLQGESLDLSKAVQYKTAVLQTLTELRTDSGGEDVFRRAMALCEANDIKLPVGPRQKQKRYDGFVVESACGSTSNLTTSDEFRQQLFYPCLDRMVEELTHRFSGLGEALMSGIHACNPTTETFLSEEALKSLASHYKIQLKPEELLVAKSFISRRMEKETVPDTSTVFKLLDEDMFPSLKALFQVALTIPVSSCSCERSFSALRRLHTWLRNTMGQDRLNDLAIMSMEKDNLNDINPDSVIDRFAQLKPRRYSLMLPQQK</sequence>
<proteinExistence type="predicted"/>
<evidence type="ECO:0000313" key="3">
    <source>
        <dbReference type="Proteomes" id="UP000694568"/>
    </source>
</evidence>
<protein>
    <recommendedName>
        <fullName evidence="1">TTF-type domain-containing protein</fullName>
    </recommendedName>
</protein>
<dbReference type="InterPro" id="IPR025398">
    <property type="entry name" value="DUF4371"/>
</dbReference>
<feature type="domain" description="TTF-type" evidence="1">
    <location>
        <begin position="39"/>
        <end position="123"/>
    </location>
</feature>
<organism evidence="2 3">
    <name type="scientific">Sander lucioperca</name>
    <name type="common">Pike-perch</name>
    <name type="synonym">Perca lucioperca</name>
    <dbReference type="NCBI Taxonomy" id="283035"/>
    <lineage>
        <taxon>Eukaryota</taxon>
        <taxon>Metazoa</taxon>
        <taxon>Chordata</taxon>
        <taxon>Craniata</taxon>
        <taxon>Vertebrata</taxon>
        <taxon>Euteleostomi</taxon>
        <taxon>Actinopterygii</taxon>
        <taxon>Neopterygii</taxon>
        <taxon>Teleostei</taxon>
        <taxon>Neoteleostei</taxon>
        <taxon>Acanthomorphata</taxon>
        <taxon>Eupercaria</taxon>
        <taxon>Perciformes</taxon>
        <taxon>Percoidei</taxon>
        <taxon>Percidae</taxon>
        <taxon>Luciopercinae</taxon>
        <taxon>Sander</taxon>
    </lineage>
</organism>
<dbReference type="PANTHER" id="PTHR45749:SF37">
    <property type="entry name" value="OS05G0311600 PROTEIN"/>
    <property type="match status" value="1"/>
</dbReference>